<organism evidence="3 4">
    <name type="scientific">Sphingobium boeckii</name>
    <dbReference type="NCBI Taxonomy" id="1082345"/>
    <lineage>
        <taxon>Bacteria</taxon>
        <taxon>Pseudomonadati</taxon>
        <taxon>Pseudomonadota</taxon>
        <taxon>Alphaproteobacteria</taxon>
        <taxon>Sphingomonadales</taxon>
        <taxon>Sphingomonadaceae</taxon>
        <taxon>Sphingobium</taxon>
    </lineage>
</organism>
<dbReference type="RefSeq" id="WP_246350659.1">
    <property type="nucleotide sequence ID" value="NZ_JACIJC010000004.1"/>
</dbReference>
<evidence type="ECO:0000313" key="3">
    <source>
        <dbReference type="EMBL" id="MBB5686357.1"/>
    </source>
</evidence>
<sequence>MQMMTRLSKGKWGIAIAALPFAALLPASTSLAETSVLAPANTALPAPPANGEMGFIVTHFAPAIYQGEQDCPDGAAASLRETYLQTVPASERIRLLDKANEQELTTRWQGYAVGPNGINICTHPDQFSRPPQRTVKGGVAQGLNLDGDEGAGDGTETCGHDNFTSPEGAAGVDNQMWRAMGCMRSWRGVDGLGGDIVHGLTQFMISGEHTQVLLLRGVDSLVNDPEVEVVYANSEDRAIIDPKQNFIPGASYTVVDNPRHRNVLRGRIVNGVLTTTRTDIRLRQTWGQGSERDIRGQRTEWDLRRGMLSLAFQPDGSLKGLAGGYQPIWNVIASASIGGVGAATVAGYDCAAMYATLKQMADGDRDPKTRQCTTISSGLAMTAIPAFINDTVPGTQVASQ</sequence>
<dbReference type="Proteomes" id="UP000549617">
    <property type="component" value="Unassembled WGS sequence"/>
</dbReference>
<feature type="region of interest" description="Disordered" evidence="1">
    <location>
        <begin position="144"/>
        <end position="170"/>
    </location>
</feature>
<protein>
    <submittedName>
        <fullName evidence="3">Uncharacterized protein</fullName>
    </submittedName>
</protein>
<comment type="caution">
    <text evidence="3">The sequence shown here is derived from an EMBL/GenBank/DDBJ whole genome shotgun (WGS) entry which is preliminary data.</text>
</comment>
<reference evidence="3 4" key="1">
    <citation type="submission" date="2020-08" db="EMBL/GenBank/DDBJ databases">
        <title>Genomic Encyclopedia of Type Strains, Phase IV (KMG-IV): sequencing the most valuable type-strain genomes for metagenomic binning, comparative biology and taxonomic classification.</title>
        <authorList>
            <person name="Goeker M."/>
        </authorList>
    </citation>
    <scope>NUCLEOTIDE SEQUENCE [LARGE SCALE GENOMIC DNA]</scope>
    <source>
        <strain evidence="3 4">DSM 25079</strain>
    </source>
</reference>
<accession>A0A7W9EEN2</accession>
<feature type="chain" id="PRO_5031412768" evidence="2">
    <location>
        <begin position="33"/>
        <end position="400"/>
    </location>
</feature>
<dbReference type="AlphaFoldDB" id="A0A7W9EEN2"/>
<name>A0A7W9EEN2_9SPHN</name>
<dbReference type="EMBL" id="JACIJC010000004">
    <property type="protein sequence ID" value="MBB5686357.1"/>
    <property type="molecule type" value="Genomic_DNA"/>
</dbReference>
<feature type="signal peptide" evidence="2">
    <location>
        <begin position="1"/>
        <end position="32"/>
    </location>
</feature>
<proteinExistence type="predicted"/>
<evidence type="ECO:0000256" key="2">
    <source>
        <dbReference type="SAM" id="SignalP"/>
    </source>
</evidence>
<gene>
    <name evidence="3" type="ORF">FHS49_002381</name>
</gene>
<evidence type="ECO:0000313" key="4">
    <source>
        <dbReference type="Proteomes" id="UP000549617"/>
    </source>
</evidence>
<keyword evidence="4" id="KW-1185">Reference proteome</keyword>
<evidence type="ECO:0000256" key="1">
    <source>
        <dbReference type="SAM" id="MobiDB-lite"/>
    </source>
</evidence>
<keyword evidence="2" id="KW-0732">Signal</keyword>